<feature type="domain" description="Nudix hydrolase" evidence="2">
    <location>
        <begin position="4"/>
        <end position="134"/>
    </location>
</feature>
<dbReference type="InterPro" id="IPR000086">
    <property type="entry name" value="NUDIX_hydrolase_dom"/>
</dbReference>
<proteinExistence type="predicted"/>
<dbReference type="PROSITE" id="PS00893">
    <property type="entry name" value="NUDIX_BOX"/>
    <property type="match status" value="1"/>
</dbReference>
<dbReference type="GO" id="GO:0035539">
    <property type="term" value="F:8-oxo-7,8-dihydrodeoxyguanosine triphosphate pyrophosphatase activity"/>
    <property type="evidence" value="ECO:0007669"/>
    <property type="project" value="TreeGrafter"/>
</dbReference>
<dbReference type="Pfam" id="PF00293">
    <property type="entry name" value="NUDIX"/>
    <property type="match status" value="1"/>
</dbReference>
<dbReference type="InterPro" id="IPR020084">
    <property type="entry name" value="NUDIX_hydrolase_CS"/>
</dbReference>
<evidence type="ECO:0000259" key="2">
    <source>
        <dbReference type="PROSITE" id="PS51462"/>
    </source>
</evidence>
<dbReference type="PANTHER" id="PTHR16099">
    <property type="entry name" value="8-OXO-DGTP DIPHOSPHATES NUDT15"/>
    <property type="match status" value="1"/>
</dbReference>
<dbReference type="AlphaFoldDB" id="A0A9P4V1C9"/>
<name>A0A9P4V1C9_9PLEO</name>
<dbReference type="Proteomes" id="UP000799444">
    <property type="component" value="Unassembled WGS sequence"/>
</dbReference>
<keyword evidence="4" id="KW-1185">Reference proteome</keyword>
<dbReference type="GO" id="GO:0005829">
    <property type="term" value="C:cytosol"/>
    <property type="evidence" value="ECO:0007669"/>
    <property type="project" value="TreeGrafter"/>
</dbReference>
<dbReference type="InterPro" id="IPR015797">
    <property type="entry name" value="NUDIX_hydrolase-like_dom_sf"/>
</dbReference>
<sequence>MEKRIKVGVGVVVHDERGNIVMGVRSGSHGAGTHQLPGGHLEHGEGFAACAAREVMEETGLQIKDVKVLAATSDVFDSGEHYVTVFVRATRQHDVEPALEPDKCAKWEWVPWRRMWEWSLEQAKAEKEGREVQRSMFRPLVNLALEFPELEGGFAGLGGGGELKKE</sequence>
<dbReference type="EMBL" id="ML996168">
    <property type="protein sequence ID" value="KAF2732973.1"/>
    <property type="molecule type" value="Genomic_DNA"/>
</dbReference>
<accession>A0A9P4V1C9</accession>
<organism evidence="3 4">
    <name type="scientific">Polyplosphaeria fusca</name>
    <dbReference type="NCBI Taxonomy" id="682080"/>
    <lineage>
        <taxon>Eukaryota</taxon>
        <taxon>Fungi</taxon>
        <taxon>Dikarya</taxon>
        <taxon>Ascomycota</taxon>
        <taxon>Pezizomycotina</taxon>
        <taxon>Dothideomycetes</taxon>
        <taxon>Pleosporomycetidae</taxon>
        <taxon>Pleosporales</taxon>
        <taxon>Tetraplosphaeriaceae</taxon>
        <taxon>Polyplosphaeria</taxon>
    </lineage>
</organism>
<gene>
    <name evidence="3" type="ORF">EJ04DRAFT_440020</name>
</gene>
<dbReference type="FunFam" id="3.90.79.10:FF:000060">
    <property type="entry name" value="Nudix hydrolase 1"/>
    <property type="match status" value="1"/>
</dbReference>
<dbReference type="SUPFAM" id="SSF55811">
    <property type="entry name" value="Nudix"/>
    <property type="match status" value="1"/>
</dbReference>
<evidence type="ECO:0000256" key="1">
    <source>
        <dbReference type="ARBA" id="ARBA00022801"/>
    </source>
</evidence>
<keyword evidence="1" id="KW-0378">Hydrolase</keyword>
<evidence type="ECO:0000313" key="3">
    <source>
        <dbReference type="EMBL" id="KAF2732973.1"/>
    </source>
</evidence>
<dbReference type="OrthoDB" id="447842at2759"/>
<reference evidence="3" key="1">
    <citation type="journal article" date="2020" name="Stud. Mycol.">
        <title>101 Dothideomycetes genomes: a test case for predicting lifestyles and emergence of pathogens.</title>
        <authorList>
            <person name="Haridas S."/>
            <person name="Albert R."/>
            <person name="Binder M."/>
            <person name="Bloem J."/>
            <person name="Labutti K."/>
            <person name="Salamov A."/>
            <person name="Andreopoulos B."/>
            <person name="Baker S."/>
            <person name="Barry K."/>
            <person name="Bills G."/>
            <person name="Bluhm B."/>
            <person name="Cannon C."/>
            <person name="Castanera R."/>
            <person name="Culley D."/>
            <person name="Daum C."/>
            <person name="Ezra D."/>
            <person name="Gonzalez J."/>
            <person name="Henrissat B."/>
            <person name="Kuo A."/>
            <person name="Liang C."/>
            <person name="Lipzen A."/>
            <person name="Lutzoni F."/>
            <person name="Magnuson J."/>
            <person name="Mondo S."/>
            <person name="Nolan M."/>
            <person name="Ohm R."/>
            <person name="Pangilinan J."/>
            <person name="Park H.-J."/>
            <person name="Ramirez L."/>
            <person name="Alfaro M."/>
            <person name="Sun H."/>
            <person name="Tritt A."/>
            <person name="Yoshinaga Y."/>
            <person name="Zwiers L.-H."/>
            <person name="Turgeon B."/>
            <person name="Goodwin S."/>
            <person name="Spatafora J."/>
            <person name="Crous P."/>
            <person name="Grigoriev I."/>
        </authorList>
    </citation>
    <scope>NUCLEOTIDE SEQUENCE</scope>
    <source>
        <strain evidence="3">CBS 125425</strain>
    </source>
</reference>
<protein>
    <recommendedName>
        <fullName evidence="2">Nudix hydrolase domain-containing protein</fullName>
    </recommendedName>
</protein>
<dbReference type="CDD" id="cd04678">
    <property type="entry name" value="NUDIX_MTH2_Nudt15"/>
    <property type="match status" value="1"/>
</dbReference>
<comment type="caution">
    <text evidence="3">The sequence shown here is derived from an EMBL/GenBank/DDBJ whole genome shotgun (WGS) entry which is preliminary data.</text>
</comment>
<dbReference type="PANTHER" id="PTHR16099:SF5">
    <property type="entry name" value="NUCLEOTIDE TRIPHOSPHATE DIPHOSPHATASE NUDT15"/>
    <property type="match status" value="1"/>
</dbReference>
<dbReference type="GO" id="GO:0006203">
    <property type="term" value="P:dGTP catabolic process"/>
    <property type="evidence" value="ECO:0007669"/>
    <property type="project" value="TreeGrafter"/>
</dbReference>
<dbReference type="Gene3D" id="3.90.79.10">
    <property type="entry name" value="Nucleoside Triphosphate Pyrophosphohydrolase"/>
    <property type="match status" value="1"/>
</dbReference>
<evidence type="ECO:0000313" key="4">
    <source>
        <dbReference type="Proteomes" id="UP000799444"/>
    </source>
</evidence>
<dbReference type="PROSITE" id="PS51462">
    <property type="entry name" value="NUDIX"/>
    <property type="match status" value="1"/>
</dbReference>